<feature type="domain" description="ABC3 transporter permease C-terminal" evidence="7">
    <location>
        <begin position="261"/>
        <end position="373"/>
    </location>
</feature>
<dbReference type="PANTHER" id="PTHR43738:SF3">
    <property type="entry name" value="ABC TRANSPORTER PERMEASE"/>
    <property type="match status" value="1"/>
</dbReference>
<dbReference type="Pfam" id="PF12704">
    <property type="entry name" value="MacB_PCD"/>
    <property type="match status" value="1"/>
</dbReference>
<evidence type="ECO:0000256" key="1">
    <source>
        <dbReference type="ARBA" id="ARBA00004651"/>
    </source>
</evidence>
<dbReference type="AlphaFoldDB" id="A0A0B5B8F8"/>
<proteinExistence type="predicted"/>
<accession>A0A0B5B8F8</accession>
<feature type="domain" description="MacB-like periplasmic core" evidence="8">
    <location>
        <begin position="18"/>
        <end position="227"/>
    </location>
</feature>
<comment type="subcellular location">
    <subcellularLocation>
        <location evidence="1">Cell membrane</location>
        <topology evidence="1">Multi-pass membrane protein</topology>
    </subcellularLocation>
</comment>
<dbReference type="Proteomes" id="UP000057609">
    <property type="component" value="Chromosome"/>
</dbReference>
<evidence type="ECO:0000256" key="2">
    <source>
        <dbReference type="ARBA" id="ARBA00022475"/>
    </source>
</evidence>
<evidence type="ECO:0000313" key="10">
    <source>
        <dbReference type="Proteomes" id="UP000057609"/>
    </source>
</evidence>
<evidence type="ECO:0000313" key="9">
    <source>
        <dbReference type="EMBL" id="AJE02953.1"/>
    </source>
</evidence>
<keyword evidence="4 6" id="KW-1133">Transmembrane helix</keyword>
<keyword evidence="9" id="KW-0547">Nucleotide-binding</keyword>
<name>A0A0B5B8F8_9BACT</name>
<dbReference type="InterPro" id="IPR051125">
    <property type="entry name" value="ABC-4/HrtB_transporter"/>
</dbReference>
<dbReference type="Pfam" id="PF02687">
    <property type="entry name" value="FtsX"/>
    <property type="match status" value="1"/>
</dbReference>
<evidence type="ECO:0000259" key="8">
    <source>
        <dbReference type="Pfam" id="PF12704"/>
    </source>
</evidence>
<keyword evidence="3 6" id="KW-0812">Transmembrane</keyword>
<keyword evidence="2" id="KW-1003">Cell membrane</keyword>
<dbReference type="RefSeq" id="WP_039741279.1">
    <property type="nucleotide sequence ID" value="NZ_CP009788.1"/>
</dbReference>
<sequence length="385" mass="42947">MFFLRLIIRNAFRHKLRTILTIVGVAVAVLAFGLLRTLVDLWYAGVEASSASRLVTRNAISLVFPLPISYKDRIRQVPGVKGVSWGNWFGGIYKEEKNFFPSFAVEPKEYLAMYPEYVIPDDQRSAFLLDRRGCVVGRKTAERFGWKIGDAVTLRGTIFPGQWEFVIRAIYRGAKKNTDETQLFFHWDYLNETVKKTIPRRADQAGFYLVELKKPEQAAEVSLAVDALFKNSLAETLTETEKAFQLSFVSMTEAIMVAIQIVSYVVIVIIMVVAANTMAMTARERIAEYATLKTLGFGARHIGGVIFGESLVISLAGGVTGILLTFPAAHWIETALSQFFPVFTVARLTIWFDLAAALTVGVIAGIFPTWRGATIRIADGLRRIG</sequence>
<keyword evidence="9" id="KW-0067">ATP-binding</keyword>
<reference evidence="9 10" key="1">
    <citation type="journal article" date="2015" name="Genome Announc.">
        <title>Complete Genome of Geobacter pickeringii G13T, a Metal-Reducing Isolate from Sedimentary Kaolin Deposits.</title>
        <authorList>
            <person name="Badalamenti J.P."/>
            <person name="Bond D.R."/>
        </authorList>
    </citation>
    <scope>NUCLEOTIDE SEQUENCE [LARGE SCALE GENOMIC DNA]</scope>
    <source>
        <strain evidence="9 10">G13</strain>
    </source>
</reference>
<dbReference type="STRING" id="345632.GPICK_05875"/>
<dbReference type="HOGENOM" id="CLU_000604_8_10_7"/>
<dbReference type="EMBL" id="CP009788">
    <property type="protein sequence ID" value="AJE02953.1"/>
    <property type="molecule type" value="Genomic_DNA"/>
</dbReference>
<feature type="transmembrane region" description="Helical" evidence="6">
    <location>
        <begin position="254"/>
        <end position="275"/>
    </location>
</feature>
<keyword evidence="10" id="KW-1185">Reference proteome</keyword>
<evidence type="ECO:0000256" key="4">
    <source>
        <dbReference type="ARBA" id="ARBA00022989"/>
    </source>
</evidence>
<evidence type="ECO:0000256" key="5">
    <source>
        <dbReference type="ARBA" id="ARBA00023136"/>
    </source>
</evidence>
<feature type="transmembrane region" description="Helical" evidence="6">
    <location>
        <begin position="20"/>
        <end position="43"/>
    </location>
</feature>
<dbReference type="OrthoDB" id="9775474at2"/>
<evidence type="ECO:0000256" key="6">
    <source>
        <dbReference type="SAM" id="Phobius"/>
    </source>
</evidence>
<evidence type="ECO:0000259" key="7">
    <source>
        <dbReference type="Pfam" id="PF02687"/>
    </source>
</evidence>
<organism evidence="9 10">
    <name type="scientific">Geobacter pickeringii</name>
    <dbReference type="NCBI Taxonomy" id="345632"/>
    <lineage>
        <taxon>Bacteria</taxon>
        <taxon>Pseudomonadati</taxon>
        <taxon>Thermodesulfobacteriota</taxon>
        <taxon>Desulfuromonadia</taxon>
        <taxon>Geobacterales</taxon>
        <taxon>Geobacteraceae</taxon>
        <taxon>Geobacter</taxon>
    </lineage>
</organism>
<dbReference type="GO" id="GO:0005524">
    <property type="term" value="F:ATP binding"/>
    <property type="evidence" value="ECO:0007669"/>
    <property type="project" value="UniProtKB-KW"/>
</dbReference>
<dbReference type="PANTHER" id="PTHR43738">
    <property type="entry name" value="ABC TRANSPORTER, MEMBRANE PROTEIN"/>
    <property type="match status" value="1"/>
</dbReference>
<dbReference type="KEGG" id="gpi:GPICK_05875"/>
<keyword evidence="5 6" id="KW-0472">Membrane</keyword>
<feature type="transmembrane region" description="Helical" evidence="6">
    <location>
        <begin position="302"/>
        <end position="328"/>
    </location>
</feature>
<feature type="transmembrane region" description="Helical" evidence="6">
    <location>
        <begin position="348"/>
        <end position="367"/>
    </location>
</feature>
<dbReference type="InterPro" id="IPR025857">
    <property type="entry name" value="MacB_PCD"/>
</dbReference>
<evidence type="ECO:0000256" key="3">
    <source>
        <dbReference type="ARBA" id="ARBA00022692"/>
    </source>
</evidence>
<gene>
    <name evidence="9" type="ORF">GPICK_05875</name>
</gene>
<protein>
    <submittedName>
        <fullName evidence="9">ABC transporter ATP-binding protein</fullName>
    </submittedName>
</protein>
<dbReference type="GO" id="GO:0005886">
    <property type="term" value="C:plasma membrane"/>
    <property type="evidence" value="ECO:0007669"/>
    <property type="project" value="UniProtKB-SubCell"/>
</dbReference>
<dbReference type="InterPro" id="IPR003838">
    <property type="entry name" value="ABC3_permease_C"/>
</dbReference>